<evidence type="ECO:0000313" key="7">
    <source>
        <dbReference type="Proteomes" id="UP000559027"/>
    </source>
</evidence>
<dbReference type="Pfam" id="PF00026">
    <property type="entry name" value="Asp"/>
    <property type="match status" value="2"/>
</dbReference>
<organism evidence="6 7">
    <name type="scientific">Leucocoprinus leucothites</name>
    <dbReference type="NCBI Taxonomy" id="201217"/>
    <lineage>
        <taxon>Eukaryota</taxon>
        <taxon>Fungi</taxon>
        <taxon>Dikarya</taxon>
        <taxon>Basidiomycota</taxon>
        <taxon>Agaricomycotina</taxon>
        <taxon>Agaricomycetes</taxon>
        <taxon>Agaricomycetidae</taxon>
        <taxon>Agaricales</taxon>
        <taxon>Agaricineae</taxon>
        <taxon>Agaricaceae</taxon>
        <taxon>Leucocoprinus</taxon>
    </lineage>
</organism>
<keyword evidence="7" id="KW-1185">Reference proteome</keyword>
<evidence type="ECO:0000259" key="5">
    <source>
        <dbReference type="PROSITE" id="PS51767"/>
    </source>
</evidence>
<dbReference type="EMBL" id="JAACJO010000009">
    <property type="protein sequence ID" value="KAF5354296.1"/>
    <property type="molecule type" value="Genomic_DNA"/>
</dbReference>
<dbReference type="InterPro" id="IPR034164">
    <property type="entry name" value="Pepsin-like_dom"/>
</dbReference>
<evidence type="ECO:0000256" key="4">
    <source>
        <dbReference type="SAM" id="MobiDB-lite"/>
    </source>
</evidence>
<keyword evidence="3" id="KW-0645">Protease</keyword>
<dbReference type="InterPro" id="IPR021109">
    <property type="entry name" value="Peptidase_aspartic_dom_sf"/>
</dbReference>
<dbReference type="PRINTS" id="PR00792">
    <property type="entry name" value="PEPSIN"/>
</dbReference>
<feature type="domain" description="Peptidase A1" evidence="5">
    <location>
        <begin position="103"/>
        <end position="523"/>
    </location>
</feature>
<dbReference type="AlphaFoldDB" id="A0A8H5FYV9"/>
<dbReference type="CDD" id="cd05471">
    <property type="entry name" value="pepsin_like"/>
    <property type="match status" value="1"/>
</dbReference>
<dbReference type="Gene3D" id="2.40.70.10">
    <property type="entry name" value="Acid Proteases"/>
    <property type="match status" value="2"/>
</dbReference>
<protein>
    <recommendedName>
        <fullName evidence="5">Peptidase A1 domain-containing protein</fullName>
    </recommendedName>
</protein>
<evidence type="ECO:0000256" key="3">
    <source>
        <dbReference type="RuleBase" id="RU000454"/>
    </source>
</evidence>
<dbReference type="GO" id="GO:0006508">
    <property type="term" value="P:proteolysis"/>
    <property type="evidence" value="ECO:0007669"/>
    <property type="project" value="UniProtKB-KW"/>
</dbReference>
<accession>A0A8H5FYV9</accession>
<comment type="similarity">
    <text evidence="1 3">Belongs to the peptidase A1 family.</text>
</comment>
<feature type="compositionally biased region" description="Basic residues" evidence="4">
    <location>
        <begin position="246"/>
        <end position="256"/>
    </location>
</feature>
<proteinExistence type="inferred from homology"/>
<dbReference type="InterPro" id="IPR001969">
    <property type="entry name" value="Aspartic_peptidase_AS"/>
</dbReference>
<evidence type="ECO:0000313" key="6">
    <source>
        <dbReference type="EMBL" id="KAF5354296.1"/>
    </source>
</evidence>
<evidence type="ECO:0000256" key="2">
    <source>
        <dbReference type="ARBA" id="ARBA00022750"/>
    </source>
</evidence>
<name>A0A8H5FYV9_9AGAR</name>
<dbReference type="PANTHER" id="PTHR47966:SF51">
    <property type="entry name" value="BETA-SITE APP-CLEAVING ENZYME, ISOFORM A-RELATED"/>
    <property type="match status" value="1"/>
</dbReference>
<feature type="region of interest" description="Disordered" evidence="4">
    <location>
        <begin position="245"/>
        <end position="272"/>
    </location>
</feature>
<dbReference type="PROSITE" id="PS51767">
    <property type="entry name" value="PEPTIDASE_A1"/>
    <property type="match status" value="1"/>
</dbReference>
<keyword evidence="2 3" id="KW-0064">Aspartyl protease</keyword>
<evidence type="ECO:0000256" key="1">
    <source>
        <dbReference type="ARBA" id="ARBA00007447"/>
    </source>
</evidence>
<dbReference type="PROSITE" id="PS00141">
    <property type="entry name" value="ASP_PROTEASE"/>
    <property type="match status" value="1"/>
</dbReference>
<dbReference type="OrthoDB" id="3089at2759"/>
<reference evidence="6 7" key="1">
    <citation type="journal article" date="2020" name="ISME J.">
        <title>Uncovering the hidden diversity of litter-decomposition mechanisms in mushroom-forming fungi.</title>
        <authorList>
            <person name="Floudas D."/>
            <person name="Bentzer J."/>
            <person name="Ahren D."/>
            <person name="Johansson T."/>
            <person name="Persson P."/>
            <person name="Tunlid A."/>
        </authorList>
    </citation>
    <scope>NUCLEOTIDE SEQUENCE [LARGE SCALE GENOMIC DNA]</scope>
    <source>
        <strain evidence="6 7">CBS 146.42</strain>
    </source>
</reference>
<dbReference type="PANTHER" id="PTHR47966">
    <property type="entry name" value="BETA-SITE APP-CLEAVING ENZYME, ISOFORM A-RELATED"/>
    <property type="match status" value="1"/>
</dbReference>
<dbReference type="Proteomes" id="UP000559027">
    <property type="component" value="Unassembled WGS sequence"/>
</dbReference>
<keyword evidence="3" id="KW-0378">Hydrolase</keyword>
<dbReference type="GO" id="GO:0004190">
    <property type="term" value="F:aspartic-type endopeptidase activity"/>
    <property type="evidence" value="ECO:0007669"/>
    <property type="project" value="UniProtKB-KW"/>
</dbReference>
<dbReference type="InterPro" id="IPR033121">
    <property type="entry name" value="PEPTIDASE_A1"/>
</dbReference>
<dbReference type="InterPro" id="IPR001461">
    <property type="entry name" value="Aspartic_peptidase_A1"/>
</dbReference>
<sequence length="560" mass="59936">MKDQIVSTPILHASPVRRPEFLFKPPNIGGPGIVAAMSGLKQWSLLLLVLNASAGFERVEAQDRTRSRQGVHLPLVLVSIGTPLERRGKTGSTGLGDYLDVSYNVLIEIGGIPTSLLIDTGSSDLWVVGDSCTTGCTANIPLFPHSIINSTGIDVSLLYGDSGTGTYAYGVIGSGDVGLAEIRVPGQQFALINRTNAGVAESGSSGIFGLGFPINSVLWNTMFVDQYLGSGSSSFEAKAQILTPRRTLRNQHHSSPKPRPGPRQSRFPDLSFLDPDLAHTDHPSIRAAESLSDKVFRSYSDIAPFFGRLIATKEIDPIFAVTLQRDTVDIGGNVGQLSIGSFPPGVQNDSFTWVPVRGYTRSQGGLPPPLDSPGEIYPIAWEIPVDDVYLNGEILPRSNLSSPSISLSALIDTGNSLIRGPEDVIGEIDRRIGTNFPCSQPHTLAFSIGGKLFPVDPRDFLFQEYTNSVSHCVANVVATDPPAVGGYLFSWSLGTPFLKSVISAFYFGDLQYPSRDPPRIGLASTVPQDAPQKLEAAVKSAVAGDGSFPCMLSRLNPSNK</sequence>
<dbReference type="SUPFAM" id="SSF50630">
    <property type="entry name" value="Acid proteases"/>
    <property type="match status" value="1"/>
</dbReference>
<gene>
    <name evidence="6" type="ORF">D9756_006986</name>
</gene>
<comment type="caution">
    <text evidence="6">The sequence shown here is derived from an EMBL/GenBank/DDBJ whole genome shotgun (WGS) entry which is preliminary data.</text>
</comment>